<evidence type="ECO:0000256" key="4">
    <source>
        <dbReference type="SAM" id="MobiDB-lite"/>
    </source>
</evidence>
<gene>
    <name evidence="5" type="ORF">Daesc_002393</name>
</gene>
<comment type="similarity">
    <text evidence="1">Belongs to the short-chain dehydrogenases/reductases (SDR) family.</text>
</comment>
<dbReference type="InterPro" id="IPR036291">
    <property type="entry name" value="NAD(P)-bd_dom_sf"/>
</dbReference>
<dbReference type="GO" id="GO:0016491">
    <property type="term" value="F:oxidoreductase activity"/>
    <property type="evidence" value="ECO:0007669"/>
    <property type="project" value="UniProtKB-KW"/>
</dbReference>
<proteinExistence type="inferred from homology"/>
<comment type="caution">
    <text evidence="5">The sequence shown here is derived from an EMBL/GenBank/DDBJ whole genome shotgun (WGS) entry which is preliminary data.</text>
</comment>
<evidence type="ECO:0000256" key="3">
    <source>
        <dbReference type="ARBA" id="ARBA00023002"/>
    </source>
</evidence>
<dbReference type="Proteomes" id="UP001369815">
    <property type="component" value="Unassembled WGS sequence"/>
</dbReference>
<sequence>MSNLWNFLAMLTFKPQPLPDDIRLDGLTAIVTGANVGLGFEAAKELASHGLSRLILAVRDLSKGETAKAEISQESPECEILVWQLDQESWGSIVTFARRVSDELGRLDIVLLNAGLKRLEFTRSPTCHEAHVQTNHLGTALLSLLLVEPLRRTARQTGKPSRMTITASSAAFSAPMQDILEPKGGRASSPGLMTRPHSSLV</sequence>
<dbReference type="PRINTS" id="PR00081">
    <property type="entry name" value="GDHRDH"/>
</dbReference>
<dbReference type="EMBL" id="JBANMG010000002">
    <property type="protein sequence ID" value="KAK6957108.1"/>
    <property type="molecule type" value="Genomic_DNA"/>
</dbReference>
<keyword evidence="3" id="KW-0560">Oxidoreductase</keyword>
<evidence type="ECO:0000256" key="1">
    <source>
        <dbReference type="ARBA" id="ARBA00006484"/>
    </source>
</evidence>
<organism evidence="5 6">
    <name type="scientific">Daldinia eschscholtzii</name>
    <dbReference type="NCBI Taxonomy" id="292717"/>
    <lineage>
        <taxon>Eukaryota</taxon>
        <taxon>Fungi</taxon>
        <taxon>Dikarya</taxon>
        <taxon>Ascomycota</taxon>
        <taxon>Pezizomycotina</taxon>
        <taxon>Sordariomycetes</taxon>
        <taxon>Xylariomycetidae</taxon>
        <taxon>Xylariales</taxon>
        <taxon>Hypoxylaceae</taxon>
        <taxon>Daldinia</taxon>
    </lineage>
</organism>
<dbReference type="AlphaFoldDB" id="A0AAX6MWT8"/>
<evidence type="ECO:0000256" key="2">
    <source>
        <dbReference type="ARBA" id="ARBA00022857"/>
    </source>
</evidence>
<evidence type="ECO:0000313" key="6">
    <source>
        <dbReference type="Proteomes" id="UP001369815"/>
    </source>
</evidence>
<dbReference type="InterPro" id="IPR002347">
    <property type="entry name" value="SDR_fam"/>
</dbReference>
<name>A0AAX6MWT8_9PEZI</name>
<dbReference type="PANTHER" id="PTHR24320">
    <property type="entry name" value="RETINOL DEHYDROGENASE"/>
    <property type="match status" value="1"/>
</dbReference>
<feature type="region of interest" description="Disordered" evidence="4">
    <location>
        <begin position="180"/>
        <end position="201"/>
    </location>
</feature>
<keyword evidence="6" id="KW-1185">Reference proteome</keyword>
<protein>
    <submittedName>
        <fullName evidence="5">Uncharacterized protein</fullName>
    </submittedName>
</protein>
<keyword evidence="2" id="KW-0521">NADP</keyword>
<accession>A0AAX6MWT8</accession>
<dbReference type="SUPFAM" id="SSF51735">
    <property type="entry name" value="NAD(P)-binding Rossmann-fold domains"/>
    <property type="match status" value="1"/>
</dbReference>
<reference evidence="5 6" key="1">
    <citation type="journal article" date="2024" name="Front Chem Biol">
        <title>Unveiling the potential of Daldinia eschscholtzii MFLUCC 19-0629 through bioactivity and bioinformatics studies for enhanced sustainable agriculture production.</title>
        <authorList>
            <person name="Brooks S."/>
            <person name="Weaver J.A."/>
            <person name="Klomchit A."/>
            <person name="Alharthi S.A."/>
            <person name="Onlamun T."/>
            <person name="Nurani R."/>
            <person name="Vong T.K."/>
            <person name="Alberti F."/>
            <person name="Greco C."/>
        </authorList>
    </citation>
    <scope>NUCLEOTIDE SEQUENCE [LARGE SCALE GENOMIC DNA]</scope>
    <source>
        <strain evidence="5">MFLUCC 19-0629</strain>
    </source>
</reference>
<dbReference type="PANTHER" id="PTHR24320:SF252">
    <property type="entry name" value="DEHYDROGENASE_REDUCTASE FAMILY PROTEIN, PUTATIVE (AFU_ORTHOLOGUE AFUA_3G08550)-RELATED"/>
    <property type="match status" value="1"/>
</dbReference>
<evidence type="ECO:0000313" key="5">
    <source>
        <dbReference type="EMBL" id="KAK6957108.1"/>
    </source>
</evidence>
<dbReference type="Pfam" id="PF00106">
    <property type="entry name" value="adh_short"/>
    <property type="match status" value="1"/>
</dbReference>
<dbReference type="Gene3D" id="3.40.50.720">
    <property type="entry name" value="NAD(P)-binding Rossmann-like Domain"/>
    <property type="match status" value="1"/>
</dbReference>